<reference evidence="1 2" key="1">
    <citation type="submission" date="2023-03" db="EMBL/GenBank/DDBJ databases">
        <title>Complete genome sequence of Tepidibacter sp. SWIR-1, isolated from a deep-sea hydrothermal vent.</title>
        <authorList>
            <person name="Li X."/>
        </authorList>
    </citation>
    <scope>NUCLEOTIDE SEQUENCE [LARGE SCALE GENOMIC DNA]</scope>
    <source>
        <strain evidence="1 2">SWIR-1</strain>
    </source>
</reference>
<accession>A0ABY8EFQ6</accession>
<dbReference type="InterPro" id="IPR025368">
    <property type="entry name" value="DUF4272"/>
</dbReference>
<dbReference type="RefSeq" id="WP_277733943.1">
    <property type="nucleotide sequence ID" value="NZ_CP120733.1"/>
</dbReference>
<protein>
    <submittedName>
        <fullName evidence="1">DUF4272 domain-containing protein</fullName>
    </submittedName>
</protein>
<organism evidence="1 2">
    <name type="scientific">Tepidibacter hydrothermalis</name>
    <dbReference type="NCBI Taxonomy" id="3036126"/>
    <lineage>
        <taxon>Bacteria</taxon>
        <taxon>Bacillati</taxon>
        <taxon>Bacillota</taxon>
        <taxon>Clostridia</taxon>
        <taxon>Peptostreptococcales</taxon>
        <taxon>Peptostreptococcaceae</taxon>
        <taxon>Tepidibacter</taxon>
    </lineage>
</organism>
<dbReference type="Proteomes" id="UP001222800">
    <property type="component" value="Chromosome"/>
</dbReference>
<evidence type="ECO:0000313" key="2">
    <source>
        <dbReference type="Proteomes" id="UP001222800"/>
    </source>
</evidence>
<dbReference type="Pfam" id="PF14094">
    <property type="entry name" value="DUF4272"/>
    <property type="match status" value="1"/>
</dbReference>
<proteinExistence type="predicted"/>
<evidence type="ECO:0000313" key="1">
    <source>
        <dbReference type="EMBL" id="WFD11781.1"/>
    </source>
</evidence>
<name>A0ABY8EFQ6_9FIRM</name>
<gene>
    <name evidence="1" type="ORF">P4S50_06815</name>
</gene>
<keyword evidence="2" id="KW-1185">Reference proteome</keyword>
<sequence length="415" mass="47954">MGILKMFKRNKENKQNKVKQEKKRGVLTLYSVTLDSKNIFDVIKEEFSEVTKSIQTIDGGLKIIFKDGTDIEFNLSDDINHVTTQTNGMANFFSKSPIENEKILQQAMLQISMFTCIVGIGFELNDDEKRTNYIVNTIYEIANKTQSFILYPSMKLYTSEGKLLISIDGETDFEKYYPISNSDLLKRDIKPSCNDEERYRKIIKECDEKKIPHTDFMLSTQIMENEVKVTSVEKIAKRATAVFSCALYSECLLIEGGSIELAKDEFEDINKIYGVKSYLTDKEKEYIQMEQPDKITAIQFSWQYERCCVLLWALGLIDLNSPTEICNVHQIAQIIRNYDSIDELIKDSSIRSNEELLDMHTRILYYDWACVESRVENQETPANLNSGVVQEQHFALNWIISANEDCEWDDISPNT</sequence>
<dbReference type="EMBL" id="CP120733">
    <property type="protein sequence ID" value="WFD11781.1"/>
    <property type="molecule type" value="Genomic_DNA"/>
</dbReference>